<gene>
    <name evidence="2" type="ORF">N5A92_21410</name>
</gene>
<dbReference type="Proteomes" id="UP001320831">
    <property type="component" value="Unassembled WGS sequence"/>
</dbReference>
<evidence type="ECO:0000256" key="1">
    <source>
        <dbReference type="SAM" id="Phobius"/>
    </source>
</evidence>
<organism evidence="2 3">
    <name type="scientific">Chelativorans salis</name>
    <dbReference type="NCBI Taxonomy" id="2978478"/>
    <lineage>
        <taxon>Bacteria</taxon>
        <taxon>Pseudomonadati</taxon>
        <taxon>Pseudomonadota</taxon>
        <taxon>Alphaproteobacteria</taxon>
        <taxon>Hyphomicrobiales</taxon>
        <taxon>Phyllobacteriaceae</taxon>
        <taxon>Chelativorans</taxon>
    </lineage>
</organism>
<proteinExistence type="predicted"/>
<sequence length="200" mass="21844">MTDKLAGLVLPDATPVEDLAEQATKNKRKIRFGRRKPPRTGGGDWLTIGCGIGLAVVCALFPWYIFFNQEAFGIRPLQFSGQPGGFGADSLAARSELVGERIPLAADSFPQLDFIPTGTVPSTPPFDEDDLPEQPFPGDRRSFRLVDAGNGRAMIEDDDGFWIVERGSPLPDGSRVANILRRDNTWILVTSEDAEIAVSR</sequence>
<keyword evidence="1" id="KW-0472">Membrane</keyword>
<accession>A0ABT2LT99</accession>
<evidence type="ECO:0008006" key="4">
    <source>
        <dbReference type="Google" id="ProtNLM"/>
    </source>
</evidence>
<dbReference type="RefSeq" id="WP_260906159.1">
    <property type="nucleotide sequence ID" value="NZ_JAOCZP010000008.1"/>
</dbReference>
<keyword evidence="3" id="KW-1185">Reference proteome</keyword>
<feature type="transmembrane region" description="Helical" evidence="1">
    <location>
        <begin position="45"/>
        <end position="67"/>
    </location>
</feature>
<reference evidence="2 3" key="1">
    <citation type="submission" date="2022-09" db="EMBL/GenBank/DDBJ databases">
        <title>Chelativorans salina sp. nov., a novel slightly halophilic bacterium isolated from a saline lake sediment enrichment.</title>
        <authorList>
            <person name="Gao L."/>
            <person name="Fang B.-Z."/>
            <person name="Li W.-J."/>
        </authorList>
    </citation>
    <scope>NUCLEOTIDE SEQUENCE [LARGE SCALE GENOMIC DNA]</scope>
    <source>
        <strain evidence="2 3">EGI FJ00035</strain>
    </source>
</reference>
<keyword evidence="1" id="KW-1133">Transmembrane helix</keyword>
<comment type="caution">
    <text evidence="2">The sequence shown here is derived from an EMBL/GenBank/DDBJ whole genome shotgun (WGS) entry which is preliminary data.</text>
</comment>
<evidence type="ECO:0000313" key="2">
    <source>
        <dbReference type="EMBL" id="MCT7377581.1"/>
    </source>
</evidence>
<evidence type="ECO:0000313" key="3">
    <source>
        <dbReference type="Proteomes" id="UP001320831"/>
    </source>
</evidence>
<dbReference type="EMBL" id="JAOCZP010000008">
    <property type="protein sequence ID" value="MCT7377581.1"/>
    <property type="molecule type" value="Genomic_DNA"/>
</dbReference>
<name>A0ABT2LT99_9HYPH</name>
<keyword evidence="1" id="KW-0812">Transmembrane</keyword>
<protein>
    <recommendedName>
        <fullName evidence="4">Flagellar protein</fullName>
    </recommendedName>
</protein>